<sequence length="128" mass="14131">NLKYQSGDISAYGDKWRQKGIGFRRFFGQEGLGNPAKETEKMVANLAGYIREHAPEVEEVPIGAMIVFTSKDIKNLEVKESSIPAMHFSKVKGFLRQKGVSKSLPASEYEALLHAFDAAASDIIEVQA</sequence>
<reference evidence="1" key="1">
    <citation type="journal article" date="2014" name="Front. Microbiol.">
        <title>High frequency of phylogenetically diverse reductive dehalogenase-homologous genes in deep subseafloor sedimentary metagenomes.</title>
        <authorList>
            <person name="Kawai M."/>
            <person name="Futagami T."/>
            <person name="Toyoda A."/>
            <person name="Takaki Y."/>
            <person name="Nishi S."/>
            <person name="Hori S."/>
            <person name="Arai W."/>
            <person name="Tsubouchi T."/>
            <person name="Morono Y."/>
            <person name="Uchiyama I."/>
            <person name="Ito T."/>
            <person name="Fujiyama A."/>
            <person name="Inagaki F."/>
            <person name="Takami H."/>
        </authorList>
    </citation>
    <scope>NUCLEOTIDE SEQUENCE</scope>
    <source>
        <strain evidence="1">Expedition CK06-06</strain>
    </source>
</reference>
<evidence type="ECO:0008006" key="2">
    <source>
        <dbReference type="Google" id="ProtNLM"/>
    </source>
</evidence>
<organism evidence="1">
    <name type="scientific">marine sediment metagenome</name>
    <dbReference type="NCBI Taxonomy" id="412755"/>
    <lineage>
        <taxon>unclassified sequences</taxon>
        <taxon>metagenomes</taxon>
        <taxon>ecological metagenomes</taxon>
    </lineage>
</organism>
<accession>X0WU16</accession>
<gene>
    <name evidence="1" type="ORF">S01H1_54302</name>
</gene>
<protein>
    <recommendedName>
        <fullName evidence="2">NERD domain-containing protein</fullName>
    </recommendedName>
</protein>
<proteinExistence type="predicted"/>
<dbReference type="AlphaFoldDB" id="X0WU16"/>
<comment type="caution">
    <text evidence="1">The sequence shown here is derived from an EMBL/GenBank/DDBJ whole genome shotgun (WGS) entry which is preliminary data.</text>
</comment>
<name>X0WU16_9ZZZZ</name>
<dbReference type="EMBL" id="BARS01035225">
    <property type="protein sequence ID" value="GAG16226.1"/>
    <property type="molecule type" value="Genomic_DNA"/>
</dbReference>
<feature type="non-terminal residue" evidence="1">
    <location>
        <position position="1"/>
    </location>
</feature>
<evidence type="ECO:0000313" key="1">
    <source>
        <dbReference type="EMBL" id="GAG16226.1"/>
    </source>
</evidence>